<feature type="domain" description="FHA" evidence="1">
    <location>
        <begin position="23"/>
        <end position="72"/>
    </location>
</feature>
<organism evidence="2 3">
    <name type="scientific">Bdellovibrio reynosensis</name>
    <dbReference type="NCBI Taxonomy" id="2835041"/>
    <lineage>
        <taxon>Bacteria</taxon>
        <taxon>Pseudomonadati</taxon>
        <taxon>Bdellovibrionota</taxon>
        <taxon>Bdellovibrionia</taxon>
        <taxon>Bdellovibrionales</taxon>
        <taxon>Pseudobdellovibrionaceae</taxon>
        <taxon>Bdellovibrio</taxon>
    </lineage>
</organism>
<dbReference type="CDD" id="cd00060">
    <property type="entry name" value="FHA"/>
    <property type="match status" value="1"/>
</dbReference>
<protein>
    <submittedName>
        <fullName evidence="2">FHA domain-containing protein</fullName>
    </submittedName>
</protein>
<name>A0ABY4C6N7_9BACT</name>
<dbReference type="Proteomes" id="UP000830116">
    <property type="component" value="Chromosome"/>
</dbReference>
<evidence type="ECO:0000259" key="1">
    <source>
        <dbReference type="PROSITE" id="PS50006"/>
    </source>
</evidence>
<evidence type="ECO:0000313" key="3">
    <source>
        <dbReference type="Proteomes" id="UP000830116"/>
    </source>
</evidence>
<dbReference type="PROSITE" id="PS50006">
    <property type="entry name" value="FHA_DOMAIN"/>
    <property type="match status" value="1"/>
</dbReference>
<gene>
    <name evidence="2" type="ORF">MNR06_11740</name>
</gene>
<dbReference type="SUPFAM" id="SSF49879">
    <property type="entry name" value="SMAD/FHA domain"/>
    <property type="match status" value="1"/>
</dbReference>
<dbReference type="EMBL" id="CP093442">
    <property type="protein sequence ID" value="UOF00369.1"/>
    <property type="molecule type" value="Genomic_DNA"/>
</dbReference>
<reference evidence="2" key="1">
    <citation type="submission" date="2022-03" db="EMBL/GenBank/DDBJ databases">
        <title>Genome Identification and Characterization of new species Bdellovibrio reynosense LBG001 sp. nov. from a Mexico soil sample.</title>
        <authorList>
            <person name="Camilli A."/>
            <person name="Ajao Y."/>
            <person name="Guo X."/>
        </authorList>
    </citation>
    <scope>NUCLEOTIDE SEQUENCE</scope>
    <source>
        <strain evidence="2">LBG001</strain>
    </source>
</reference>
<dbReference type="RefSeq" id="WP_243536250.1">
    <property type="nucleotide sequence ID" value="NZ_CP093442.1"/>
</dbReference>
<dbReference type="SMART" id="SM00240">
    <property type="entry name" value="FHA"/>
    <property type="match status" value="1"/>
</dbReference>
<dbReference type="Pfam" id="PF00498">
    <property type="entry name" value="FHA"/>
    <property type="match status" value="1"/>
</dbReference>
<accession>A0ABY4C6N7</accession>
<keyword evidence="3" id="KW-1185">Reference proteome</keyword>
<dbReference type="Gene3D" id="2.60.200.20">
    <property type="match status" value="2"/>
</dbReference>
<dbReference type="InterPro" id="IPR008984">
    <property type="entry name" value="SMAD_FHA_dom_sf"/>
</dbReference>
<proteinExistence type="predicted"/>
<sequence>MVTFIEIVEGANEGSRFKVEEGLTIGRSRADIVIKDPKASSTHAQFAIDGKGQFVLMDMDSSNGIHIAGRRVKKVALLSGVIFEIGRTQFRVVTVEEELALDFSRLITWRNILKDRLSELQPMGLIEQAQLERFSPALKLTFIQGIQTDEEIILGYGPRMAGSDSLDIELLDEEAPKEAFELIPGPGMVEIKIKSAGRVLLNNKSVSAEMLKDGDLISLGSTLIKVAYL</sequence>
<dbReference type="InterPro" id="IPR000253">
    <property type="entry name" value="FHA_dom"/>
</dbReference>
<evidence type="ECO:0000313" key="2">
    <source>
        <dbReference type="EMBL" id="UOF00369.1"/>
    </source>
</evidence>